<dbReference type="PROSITE" id="PS51683">
    <property type="entry name" value="SAM_OMT_II"/>
    <property type="match status" value="1"/>
</dbReference>
<dbReference type="PANTHER" id="PTHR43712">
    <property type="entry name" value="PUTATIVE (AFU_ORTHOLOGUE AFUA_4G14580)-RELATED"/>
    <property type="match status" value="1"/>
</dbReference>
<dbReference type="RefSeq" id="XP_024690367.1">
    <property type="nucleotide sequence ID" value="XM_024842005.1"/>
</dbReference>
<dbReference type="PANTHER" id="PTHR43712:SF11">
    <property type="entry name" value="O-METHYLTRANSFERASE (AFU_ORTHOLOGUE AFUA_2G17820)-RELATED"/>
    <property type="match status" value="1"/>
</dbReference>
<dbReference type="SUPFAM" id="SSF53335">
    <property type="entry name" value="S-adenosyl-L-methionine-dependent methyltransferases"/>
    <property type="match status" value="1"/>
</dbReference>
<dbReference type="VEuPathDB" id="FungiDB:P168DRAFT_55555"/>
<sequence length="421" mass="46734">MTATAVSMPNSALPAFPNLSPASSSEAPPRSDLLTLVDRIRHAAANEHNASPDSHSQLLTLIDELKLAVETPNETVLRLIYQPPQNAALRTVMDMGICPLLVQHAHRGLSASELASHTGAERALIVRLMRVMVALGLCDNPSTEVYLPNSKTLALTQPIGRDGVPCIYDLTLPTLSKLPDYFRDHQYVMPREYKSCPMQWAVGQSQFEWLAQRKLSQTRFNSYMASRRQGKPAWFDTFPVERLSRTAVTRDDAVFLVDVGGNQGHDLVRFRKRFPSVAGRVVLQDLPKVLASAPASSLKEDGVETMGYSFFDPQPVKGARIYYFRAIFHDWPDDICRQILANTVSAMDAEYSRIVIVDFVLPDTHAPLLQSSLDIQMMSIGAGAERSESQWKELLGSAGLEIRSVWRNGPGMESVMEVAVR</sequence>
<dbReference type="GO" id="GO:0044550">
    <property type="term" value="P:secondary metabolite biosynthetic process"/>
    <property type="evidence" value="ECO:0007669"/>
    <property type="project" value="UniProtKB-ARBA"/>
</dbReference>
<dbReference type="InterPro" id="IPR001077">
    <property type="entry name" value="COMT_C"/>
</dbReference>
<feature type="domain" description="O-methyltransferase dimerisation" evidence="6">
    <location>
        <begin position="87"/>
        <end position="141"/>
    </location>
</feature>
<dbReference type="InterPro" id="IPR036390">
    <property type="entry name" value="WH_DNA-bd_sf"/>
</dbReference>
<dbReference type="InterPro" id="IPR016461">
    <property type="entry name" value="COMT-like"/>
</dbReference>
<dbReference type="SUPFAM" id="SSF46785">
    <property type="entry name" value="Winged helix' DNA-binding domain"/>
    <property type="match status" value="1"/>
</dbReference>
<evidence type="ECO:0000313" key="7">
    <source>
        <dbReference type="EMBL" id="PKY01773.1"/>
    </source>
</evidence>
<dbReference type="OrthoDB" id="2410195at2759"/>
<dbReference type="InterPro" id="IPR036388">
    <property type="entry name" value="WH-like_DNA-bd_sf"/>
</dbReference>
<evidence type="ECO:0000256" key="2">
    <source>
        <dbReference type="ARBA" id="ARBA00022679"/>
    </source>
</evidence>
<dbReference type="InterPro" id="IPR012967">
    <property type="entry name" value="COMT_dimerisation"/>
</dbReference>
<dbReference type="GO" id="GO:0032259">
    <property type="term" value="P:methylation"/>
    <property type="evidence" value="ECO:0007669"/>
    <property type="project" value="UniProtKB-KW"/>
</dbReference>
<protein>
    <submittedName>
        <fullName evidence="7">S-adenosyl-L-methionine-dependent methyltransferase</fullName>
    </submittedName>
</protein>
<dbReference type="Pfam" id="PF08100">
    <property type="entry name" value="Dimerisation"/>
    <property type="match status" value="1"/>
</dbReference>
<evidence type="ECO:0000313" key="8">
    <source>
        <dbReference type="Proteomes" id="UP000234254"/>
    </source>
</evidence>
<dbReference type="Proteomes" id="UP000234254">
    <property type="component" value="Unassembled WGS sequence"/>
</dbReference>
<dbReference type="GO" id="GO:0008171">
    <property type="term" value="F:O-methyltransferase activity"/>
    <property type="evidence" value="ECO:0007669"/>
    <property type="project" value="InterPro"/>
</dbReference>
<keyword evidence="2" id="KW-0808">Transferase</keyword>
<feature type="region of interest" description="Disordered" evidence="4">
    <location>
        <begin position="1"/>
        <end position="30"/>
    </location>
</feature>
<keyword evidence="3" id="KW-0949">S-adenosyl-L-methionine</keyword>
<evidence type="ECO:0000259" key="6">
    <source>
        <dbReference type="Pfam" id="PF08100"/>
    </source>
</evidence>
<gene>
    <name evidence="7" type="ORF">P168DRAFT_55555</name>
</gene>
<feature type="domain" description="O-methyltransferase C-terminal" evidence="5">
    <location>
        <begin position="254"/>
        <end position="400"/>
    </location>
</feature>
<dbReference type="Pfam" id="PF00891">
    <property type="entry name" value="Methyltransf_2"/>
    <property type="match status" value="1"/>
</dbReference>
<name>A0A2I1CVW5_ASPC2</name>
<dbReference type="Gene3D" id="3.40.50.150">
    <property type="entry name" value="Vaccinia Virus protein VP39"/>
    <property type="match status" value="1"/>
</dbReference>
<reference evidence="7" key="1">
    <citation type="submission" date="2016-12" db="EMBL/GenBank/DDBJ databases">
        <title>The genomes of Aspergillus section Nigri reveals drivers in fungal speciation.</title>
        <authorList>
            <consortium name="DOE Joint Genome Institute"/>
            <person name="Vesth T.C."/>
            <person name="Nybo J."/>
            <person name="Theobald S."/>
            <person name="Brandl J."/>
            <person name="Frisvad J.C."/>
            <person name="Nielsen K.F."/>
            <person name="Lyhne E.K."/>
            <person name="Kogle M.E."/>
            <person name="Kuo A."/>
            <person name="Riley R."/>
            <person name="Clum A."/>
            <person name="Nolan M."/>
            <person name="Lipzen A."/>
            <person name="Salamov A."/>
            <person name="Henrissat B."/>
            <person name="Wiebenga A."/>
            <person name="De vries R.P."/>
            <person name="Grigoriev I.V."/>
            <person name="Mortensen U.H."/>
            <person name="Andersen M.R."/>
            <person name="Baker S.E."/>
        </authorList>
    </citation>
    <scope>NUCLEOTIDE SEQUENCE</scope>
    <source>
        <strain evidence="7">IBT 28561</strain>
    </source>
</reference>
<evidence type="ECO:0000256" key="4">
    <source>
        <dbReference type="SAM" id="MobiDB-lite"/>
    </source>
</evidence>
<accession>A0A2I1CVW5</accession>
<proteinExistence type="predicted"/>
<dbReference type="InterPro" id="IPR029063">
    <property type="entry name" value="SAM-dependent_MTases_sf"/>
</dbReference>
<evidence type="ECO:0000256" key="1">
    <source>
        <dbReference type="ARBA" id="ARBA00022603"/>
    </source>
</evidence>
<dbReference type="EMBL" id="MSFM01000011">
    <property type="protein sequence ID" value="PKY01773.1"/>
    <property type="molecule type" value="Genomic_DNA"/>
</dbReference>
<dbReference type="GO" id="GO:0046983">
    <property type="term" value="F:protein dimerization activity"/>
    <property type="evidence" value="ECO:0007669"/>
    <property type="project" value="InterPro"/>
</dbReference>
<keyword evidence="1 7" id="KW-0489">Methyltransferase</keyword>
<comment type="caution">
    <text evidence="7">The sequence shown here is derived from an EMBL/GenBank/DDBJ whole genome shotgun (WGS) entry which is preliminary data.</text>
</comment>
<keyword evidence="8" id="KW-1185">Reference proteome</keyword>
<dbReference type="Gene3D" id="1.10.10.10">
    <property type="entry name" value="Winged helix-like DNA-binding domain superfamily/Winged helix DNA-binding domain"/>
    <property type="match status" value="1"/>
</dbReference>
<organism evidence="7 8">
    <name type="scientific">Aspergillus campestris (strain IBT 28561)</name>
    <dbReference type="NCBI Taxonomy" id="1392248"/>
    <lineage>
        <taxon>Eukaryota</taxon>
        <taxon>Fungi</taxon>
        <taxon>Dikarya</taxon>
        <taxon>Ascomycota</taxon>
        <taxon>Pezizomycotina</taxon>
        <taxon>Eurotiomycetes</taxon>
        <taxon>Eurotiomycetidae</taxon>
        <taxon>Eurotiales</taxon>
        <taxon>Aspergillaceae</taxon>
        <taxon>Aspergillus</taxon>
        <taxon>Aspergillus subgen. Circumdati</taxon>
    </lineage>
</organism>
<feature type="compositionally biased region" description="Polar residues" evidence="4">
    <location>
        <begin position="1"/>
        <end position="10"/>
    </location>
</feature>
<dbReference type="GeneID" id="36549534"/>
<dbReference type="AlphaFoldDB" id="A0A2I1CVW5"/>
<feature type="compositionally biased region" description="Low complexity" evidence="4">
    <location>
        <begin position="20"/>
        <end position="30"/>
    </location>
</feature>
<evidence type="ECO:0000259" key="5">
    <source>
        <dbReference type="Pfam" id="PF00891"/>
    </source>
</evidence>
<evidence type="ECO:0000256" key="3">
    <source>
        <dbReference type="ARBA" id="ARBA00022691"/>
    </source>
</evidence>